<dbReference type="Proteomes" id="UP000625247">
    <property type="component" value="Unassembled WGS sequence"/>
</dbReference>
<protein>
    <submittedName>
        <fullName evidence="1">Uncharacterized protein</fullName>
    </submittedName>
</protein>
<reference evidence="1 2" key="1">
    <citation type="journal article" date="2020" name="FEMS Microbiol. Ecol.">
        <title>Temporal dynamics of bacterial communities during seed development and maturation.</title>
        <authorList>
            <person name="Chesneau G."/>
            <person name="Torres-Cortes G."/>
            <person name="Briand M."/>
            <person name="Darrasse A."/>
            <person name="Preveaux A."/>
            <person name="Marais C."/>
            <person name="Jacques M.A."/>
            <person name="Shade A."/>
            <person name="Barret M."/>
        </authorList>
    </citation>
    <scope>NUCLEOTIDE SEQUENCE [LARGE SCALE GENOMIC DNA]</scope>
    <source>
        <strain evidence="1 2">CFBP13723</strain>
    </source>
</reference>
<dbReference type="RefSeq" id="WP_191943831.1">
    <property type="nucleotide sequence ID" value="NZ_JACYNP010000003.1"/>
</dbReference>
<evidence type="ECO:0000313" key="1">
    <source>
        <dbReference type="EMBL" id="MBD8121263.1"/>
    </source>
</evidence>
<comment type="caution">
    <text evidence="1">The sequence shown here is derived from an EMBL/GenBank/DDBJ whole genome shotgun (WGS) entry which is preliminary data.</text>
</comment>
<keyword evidence="2" id="KW-1185">Reference proteome</keyword>
<name>A0ABR9A6U0_9PSED</name>
<accession>A0ABR9A6U0</accession>
<dbReference type="EMBL" id="JACYNP010000003">
    <property type="protein sequence ID" value="MBD8121263.1"/>
    <property type="molecule type" value="Genomic_DNA"/>
</dbReference>
<gene>
    <name evidence="1" type="ORF">IFT62_08570</name>
</gene>
<organism evidence="1 2">
    <name type="scientific">Pseudomonas lutea</name>
    <dbReference type="NCBI Taxonomy" id="243924"/>
    <lineage>
        <taxon>Bacteria</taxon>
        <taxon>Pseudomonadati</taxon>
        <taxon>Pseudomonadota</taxon>
        <taxon>Gammaproteobacteria</taxon>
        <taxon>Pseudomonadales</taxon>
        <taxon>Pseudomonadaceae</taxon>
        <taxon>Pseudomonas</taxon>
    </lineage>
</organism>
<sequence>MFDDLPPNAAPAHASAAAFTAPANIVWVMSSETNILSVKGNRVVTP</sequence>
<evidence type="ECO:0000313" key="2">
    <source>
        <dbReference type="Proteomes" id="UP000625247"/>
    </source>
</evidence>
<proteinExistence type="predicted"/>